<dbReference type="EMBL" id="AZIL01003259">
    <property type="protein sequence ID" value="EWM20241.1"/>
    <property type="molecule type" value="Genomic_DNA"/>
</dbReference>
<reference evidence="1 2" key="1">
    <citation type="journal article" date="2014" name="Mol. Plant">
        <title>Chromosome Scale Genome Assembly and Transcriptome Profiling of Nannochloropsis gaditana in Nitrogen Depletion.</title>
        <authorList>
            <person name="Corteggiani Carpinelli E."/>
            <person name="Telatin A."/>
            <person name="Vitulo N."/>
            <person name="Forcato C."/>
            <person name="D'Angelo M."/>
            <person name="Schiavon R."/>
            <person name="Vezzi A."/>
            <person name="Giacometti G.M."/>
            <person name="Morosinotto T."/>
            <person name="Valle G."/>
        </authorList>
    </citation>
    <scope>NUCLEOTIDE SEQUENCE [LARGE SCALE GENOMIC DNA]</scope>
    <source>
        <strain evidence="1 2">B-31</strain>
    </source>
</reference>
<protein>
    <submittedName>
        <fullName evidence="1">Uncharacterized protein</fullName>
    </submittedName>
</protein>
<keyword evidence="2" id="KW-1185">Reference proteome</keyword>
<accession>W7TIU6</accession>
<sequence>MVQVIKIYHRVHEVSTLSWEATIKNALENMPVSWATKQLESTQKGYVLNHFYTQDSPRVRVPHLSCRSKRPGFVVESRAFDCKASLPVQIYIDGALPEGQWFYEKAADRIDELPDHLKPAVMSNKLMLSVELIFKIILVEHMNSG</sequence>
<evidence type="ECO:0000313" key="1">
    <source>
        <dbReference type="EMBL" id="EWM20241.1"/>
    </source>
</evidence>
<dbReference type="Proteomes" id="UP000019335">
    <property type="component" value="Unassembled WGS sequence"/>
</dbReference>
<evidence type="ECO:0000313" key="2">
    <source>
        <dbReference type="Proteomes" id="UP000019335"/>
    </source>
</evidence>
<comment type="caution">
    <text evidence="1">The sequence shown here is derived from an EMBL/GenBank/DDBJ whole genome shotgun (WGS) entry which is preliminary data.</text>
</comment>
<proteinExistence type="predicted"/>
<name>W7TIU6_9STRA</name>
<dbReference type="AlphaFoldDB" id="W7TIU6"/>
<gene>
    <name evidence="1" type="ORF">Naga_100380g5</name>
</gene>
<organism evidence="1 2">
    <name type="scientific">Nannochloropsis gaditana</name>
    <dbReference type="NCBI Taxonomy" id="72520"/>
    <lineage>
        <taxon>Eukaryota</taxon>
        <taxon>Sar</taxon>
        <taxon>Stramenopiles</taxon>
        <taxon>Ochrophyta</taxon>
        <taxon>Eustigmatophyceae</taxon>
        <taxon>Eustigmatales</taxon>
        <taxon>Monodopsidaceae</taxon>
        <taxon>Nannochloropsis</taxon>
    </lineage>
</organism>